<gene>
    <name evidence="3" type="ORF">EVOR1521_LOCUS19981</name>
</gene>
<comment type="caution">
    <text evidence="3">The sequence shown here is derived from an EMBL/GenBank/DDBJ whole genome shotgun (WGS) entry which is preliminary data.</text>
</comment>
<sequence>MELMIGIEGANCAHWGTAIPGWVADFVVVAACCCSLLVTLSWLQLRKRFRFAFTMLMCSTGLAYGFGGLARVLLFLSKKSHEECGSGWEDPHSEWMFAWLAGMAIEPWSPAALLVLAAQLTRYGKPWVVANITGIIAGTVSCIEMVILASVRLEQSGVAASWWAVCATLFTVLMLLVDGIRSGFTRAITLCILSAFSFSVGALVGAGRFLNDWDPFKIIFHLCLVLMIVLAFQACKAANKEPRRIEVGRTASVIDAIVERKAKMERKGSNMERELSQVSARESIEEERAVI</sequence>
<keyword evidence="2" id="KW-0472">Membrane</keyword>
<keyword evidence="2" id="KW-0812">Transmembrane</keyword>
<feature type="transmembrane region" description="Helical" evidence="2">
    <location>
        <begin position="128"/>
        <end position="148"/>
    </location>
</feature>
<organism evidence="3 4">
    <name type="scientific">Effrenium voratum</name>
    <dbReference type="NCBI Taxonomy" id="2562239"/>
    <lineage>
        <taxon>Eukaryota</taxon>
        <taxon>Sar</taxon>
        <taxon>Alveolata</taxon>
        <taxon>Dinophyceae</taxon>
        <taxon>Suessiales</taxon>
        <taxon>Symbiodiniaceae</taxon>
        <taxon>Effrenium</taxon>
    </lineage>
</organism>
<reference evidence="3" key="1">
    <citation type="submission" date="2023-08" db="EMBL/GenBank/DDBJ databases">
        <authorList>
            <person name="Chen Y."/>
            <person name="Shah S."/>
            <person name="Dougan E. K."/>
            <person name="Thang M."/>
            <person name="Chan C."/>
        </authorList>
    </citation>
    <scope>NUCLEOTIDE SEQUENCE</scope>
</reference>
<feature type="transmembrane region" description="Helical" evidence="2">
    <location>
        <begin position="218"/>
        <end position="235"/>
    </location>
</feature>
<feature type="transmembrane region" description="Helical" evidence="2">
    <location>
        <begin position="187"/>
        <end position="206"/>
    </location>
</feature>
<dbReference type="AlphaFoldDB" id="A0AA36IY19"/>
<keyword evidence="2" id="KW-1133">Transmembrane helix</keyword>
<evidence type="ECO:0000313" key="4">
    <source>
        <dbReference type="Proteomes" id="UP001178507"/>
    </source>
</evidence>
<feature type="transmembrane region" description="Helical" evidence="2">
    <location>
        <begin position="22"/>
        <end position="43"/>
    </location>
</feature>
<protein>
    <submittedName>
        <fullName evidence="3">Uncharacterized protein</fullName>
    </submittedName>
</protein>
<keyword evidence="1" id="KW-0175">Coiled coil</keyword>
<accession>A0AA36IY19</accession>
<name>A0AA36IY19_9DINO</name>
<proteinExistence type="predicted"/>
<feature type="coiled-coil region" evidence="1">
    <location>
        <begin position="254"/>
        <end position="281"/>
    </location>
</feature>
<dbReference type="EMBL" id="CAUJNA010003201">
    <property type="protein sequence ID" value="CAJ1395577.1"/>
    <property type="molecule type" value="Genomic_DNA"/>
</dbReference>
<feature type="transmembrane region" description="Helical" evidence="2">
    <location>
        <begin position="96"/>
        <end position="116"/>
    </location>
</feature>
<evidence type="ECO:0000256" key="1">
    <source>
        <dbReference type="SAM" id="Coils"/>
    </source>
</evidence>
<dbReference type="Proteomes" id="UP001178507">
    <property type="component" value="Unassembled WGS sequence"/>
</dbReference>
<evidence type="ECO:0000313" key="3">
    <source>
        <dbReference type="EMBL" id="CAJ1395577.1"/>
    </source>
</evidence>
<feature type="transmembrane region" description="Helical" evidence="2">
    <location>
        <begin position="160"/>
        <end position="180"/>
    </location>
</feature>
<keyword evidence="4" id="KW-1185">Reference proteome</keyword>
<evidence type="ECO:0000256" key="2">
    <source>
        <dbReference type="SAM" id="Phobius"/>
    </source>
</evidence>
<feature type="transmembrane region" description="Helical" evidence="2">
    <location>
        <begin position="55"/>
        <end position="76"/>
    </location>
</feature>